<reference evidence="1" key="2">
    <citation type="journal article" date="2015" name="Data Brief">
        <title>Shoot transcriptome of the giant reed, Arundo donax.</title>
        <authorList>
            <person name="Barrero R.A."/>
            <person name="Guerrero F.D."/>
            <person name="Moolhuijzen P."/>
            <person name="Goolsby J.A."/>
            <person name="Tidwell J."/>
            <person name="Bellgard S.E."/>
            <person name="Bellgard M.I."/>
        </authorList>
    </citation>
    <scope>NUCLEOTIDE SEQUENCE</scope>
    <source>
        <tissue evidence="1">Shoot tissue taken approximately 20 cm above the soil surface</tissue>
    </source>
</reference>
<evidence type="ECO:0000313" key="1">
    <source>
        <dbReference type="EMBL" id="JAD42490.1"/>
    </source>
</evidence>
<dbReference type="EMBL" id="GBRH01255405">
    <property type="protein sequence ID" value="JAD42490.1"/>
    <property type="molecule type" value="Transcribed_RNA"/>
</dbReference>
<sequence>MDAGVGPRHGCPEAQEGGY</sequence>
<organism evidence="1">
    <name type="scientific">Arundo donax</name>
    <name type="common">Giant reed</name>
    <name type="synonym">Donax arundinaceus</name>
    <dbReference type="NCBI Taxonomy" id="35708"/>
    <lineage>
        <taxon>Eukaryota</taxon>
        <taxon>Viridiplantae</taxon>
        <taxon>Streptophyta</taxon>
        <taxon>Embryophyta</taxon>
        <taxon>Tracheophyta</taxon>
        <taxon>Spermatophyta</taxon>
        <taxon>Magnoliopsida</taxon>
        <taxon>Liliopsida</taxon>
        <taxon>Poales</taxon>
        <taxon>Poaceae</taxon>
        <taxon>PACMAD clade</taxon>
        <taxon>Arundinoideae</taxon>
        <taxon>Arundineae</taxon>
        <taxon>Arundo</taxon>
    </lineage>
</organism>
<reference evidence="1" key="1">
    <citation type="submission" date="2014-09" db="EMBL/GenBank/DDBJ databases">
        <authorList>
            <person name="Magalhaes I.L.F."/>
            <person name="Oliveira U."/>
            <person name="Santos F.R."/>
            <person name="Vidigal T.H.D.A."/>
            <person name="Brescovit A.D."/>
            <person name="Santos A.J."/>
        </authorList>
    </citation>
    <scope>NUCLEOTIDE SEQUENCE</scope>
    <source>
        <tissue evidence="1">Shoot tissue taken approximately 20 cm above the soil surface</tissue>
    </source>
</reference>
<dbReference type="AlphaFoldDB" id="A0A0A9A0E7"/>
<protein>
    <submittedName>
        <fullName evidence="1">Uncharacterized protein</fullName>
    </submittedName>
</protein>
<name>A0A0A9A0E7_ARUDO</name>
<proteinExistence type="predicted"/>
<accession>A0A0A9A0E7</accession>